<feature type="transmembrane region" description="Helical" evidence="1">
    <location>
        <begin position="52"/>
        <end position="70"/>
    </location>
</feature>
<keyword evidence="1" id="KW-0472">Membrane</keyword>
<accession>A0A9D2HH96</accession>
<feature type="transmembrane region" description="Helical" evidence="1">
    <location>
        <begin position="20"/>
        <end position="40"/>
    </location>
</feature>
<keyword evidence="1" id="KW-0812">Transmembrane</keyword>
<name>A0A9D2HH96_9FIRM</name>
<organism evidence="2 3">
    <name type="scientific">Candidatus Lachnoclostridium stercoravium</name>
    <dbReference type="NCBI Taxonomy" id="2838633"/>
    <lineage>
        <taxon>Bacteria</taxon>
        <taxon>Bacillati</taxon>
        <taxon>Bacillota</taxon>
        <taxon>Clostridia</taxon>
        <taxon>Lachnospirales</taxon>
        <taxon>Lachnospiraceae</taxon>
    </lineage>
</organism>
<proteinExistence type="predicted"/>
<dbReference type="Proteomes" id="UP000823900">
    <property type="component" value="Unassembled WGS sequence"/>
</dbReference>
<dbReference type="Pfam" id="PF14808">
    <property type="entry name" value="TMEM164"/>
    <property type="match status" value="1"/>
</dbReference>
<feature type="transmembrane region" description="Helical" evidence="1">
    <location>
        <begin position="212"/>
        <end position="245"/>
    </location>
</feature>
<feature type="transmembrane region" description="Helical" evidence="1">
    <location>
        <begin position="137"/>
        <end position="159"/>
    </location>
</feature>
<gene>
    <name evidence="2" type="ORF">IAA07_04165</name>
</gene>
<evidence type="ECO:0000256" key="1">
    <source>
        <dbReference type="SAM" id="Phobius"/>
    </source>
</evidence>
<comment type="caution">
    <text evidence="2">The sequence shown here is derived from an EMBL/GenBank/DDBJ whole genome shotgun (WGS) entry which is preliminary data.</text>
</comment>
<keyword evidence="1" id="KW-1133">Transmembrane helix</keyword>
<protein>
    <submittedName>
        <fullName evidence="2">YwaF family protein</fullName>
    </submittedName>
</protein>
<feature type="transmembrane region" description="Helical" evidence="1">
    <location>
        <begin position="171"/>
        <end position="192"/>
    </location>
</feature>
<reference evidence="2" key="2">
    <citation type="submission" date="2021-04" db="EMBL/GenBank/DDBJ databases">
        <authorList>
            <person name="Gilroy R."/>
        </authorList>
    </citation>
    <scope>NUCLEOTIDE SEQUENCE</scope>
    <source>
        <strain evidence="2">CHK178-16964</strain>
    </source>
</reference>
<feature type="transmembrane region" description="Helical" evidence="1">
    <location>
        <begin position="82"/>
        <end position="103"/>
    </location>
</feature>
<sequence>MERFFFFTAWPMVPPAPYSCFHLILALSGAAAAFLAALFFSSRSASFRPWRILFACGLFLALTEAYKQGFLYFVVNGRSYDWWYFPFQLCSVPMYLCLAYPFVSPKLQTVLGTFIQDFGLLGGIMALAAPAGLMHPYWTLTLHGFLWHFILIFLGIYCWRSRLSQAGFSGFARTLPLFFVCILIATAVNVWTGPEENADMFYISPYYPSLQVVFHSIALYIGIIPGNIVYLFCVCLGAALIHVILQEKVPEAVDKPGVS</sequence>
<evidence type="ECO:0000313" key="2">
    <source>
        <dbReference type="EMBL" id="HJA70760.1"/>
    </source>
</evidence>
<dbReference type="EMBL" id="DWZA01000037">
    <property type="protein sequence ID" value="HJA70760.1"/>
    <property type="molecule type" value="Genomic_DNA"/>
</dbReference>
<feature type="transmembrane region" description="Helical" evidence="1">
    <location>
        <begin position="110"/>
        <end position="131"/>
    </location>
</feature>
<dbReference type="AlphaFoldDB" id="A0A9D2HH96"/>
<reference evidence="2" key="1">
    <citation type="journal article" date="2021" name="PeerJ">
        <title>Extensive microbial diversity within the chicken gut microbiome revealed by metagenomics and culture.</title>
        <authorList>
            <person name="Gilroy R."/>
            <person name="Ravi A."/>
            <person name="Getino M."/>
            <person name="Pursley I."/>
            <person name="Horton D.L."/>
            <person name="Alikhan N.F."/>
            <person name="Baker D."/>
            <person name="Gharbi K."/>
            <person name="Hall N."/>
            <person name="Watson M."/>
            <person name="Adriaenssens E.M."/>
            <person name="Foster-Nyarko E."/>
            <person name="Jarju S."/>
            <person name="Secka A."/>
            <person name="Antonio M."/>
            <person name="Oren A."/>
            <person name="Chaudhuri R.R."/>
            <person name="La Ragione R."/>
            <person name="Hildebrand F."/>
            <person name="Pallen M.J."/>
        </authorList>
    </citation>
    <scope>NUCLEOTIDE SEQUENCE</scope>
    <source>
        <strain evidence="2">CHK178-16964</strain>
    </source>
</reference>
<evidence type="ECO:0000313" key="3">
    <source>
        <dbReference type="Proteomes" id="UP000823900"/>
    </source>
</evidence>